<evidence type="ECO:0000313" key="1">
    <source>
        <dbReference type="Proteomes" id="UP000887576"/>
    </source>
</evidence>
<sequence>MELQKKQEKFANATFVYHVLNDKNKKYPPISSWQKQITENKKNKSKRVNPRFIKWLSLEKHRKTVICSIVKDAANPDVALARAWRSISKDEGLKADKSKTNEKLKLLLDSLLKFRHPHGLVQEINEFYSAAEQHSLLELYTENYGIREMESIKKIEKSANNQPNFLKKSWTNLQATNAIKKTIREMIENKNNLIFDDSWTKSKNPIKIQDLRKLICQQIDHFLMSIEKKTYETQAFYNERKKKFVDTTLSQELTNAAYFSIRKFMEILKNSKGVISIDCLLPFNHLVLPIKAVFDELKYVINELTRNERIKITPEETEDILDQLQTVLDGLLRVDELQKLPHLSYFYKLIRNEELYINASEDEIIKTLKESRHAIMKLEFCPEIIIYNCFCVNFRKVWVVIKERAQRKILDCSERLRTAFHENLIALQQEFHRFKRILSFRSMESSLMLLNKAEVNVLCDHDIPEAVDQLSWLYSQMQQLSQVITFNSDDHDLLIAIVAMRRALPKQIADHRMFFQRRLHIFSNFVKNRQNAIHEKVMNSSEELRLINTFTNPAEVEYYLQEMHKLKPLLLSLVQELKDLNQYEEVVNFQKTRISMIELMEKHVESLVKLFEWAADLKARQDKFYNENRINANVQEFRLFVDEYQTILSELSTELEGHKAGRHFIIQSRAEIEKLRHCFAIVEVLSCNRLKDWHWQKMSDIVGFDLSQYMDATVSQISDLGINQHVSRLKPIVYIAEREGIVSDQTSYIVNYWSKITFEVAETHFWNILLPKNLDNLLETANRHILTLKSSYEPDNAGSSHYQEIGNWMRDIKTIHGILMKWKILLIPWQNMSTMMHHSHEKLPKEFAEFRICAKYWKKFGEHIRNEPRVLKILTEKHVKCWLRFEIIRKACFPLLKSIYLNHKNLICAINMDDENVSFGTVASIDYFKTEGPFAFVSYFAEAINHRIIEEYKKGLEQDPSKPLLKIGRMLTESVQNGIQDSAFKYVLKEGRLKLQLKGTDKEVILEADFVPILQNLSPLSFNFANRWTEGNIPILVGNRFDCRQIIRRMAQNLCTPIHIINSFAHLHIDVIQKCVKAARMNSVLFVIEHIDQLSEELIAELFQSIIEITNCGGTIDVRNVKVVGPQNIHVEYAYSIGEKQTTPHRLSITQDTMKLGVTTSPGTRRPSIRRRQSTPKPTTFVELLKLMMLSDTEETNLNMDAACLGPFAKDTIAQMTKQANIKTVWIYFDVFLMHQLVSEGASFGEPAGGYLIQCLNSIIDEQKRVSTPEPNSNKNSHLFVVFYGHHKFDVYFSFLSSLFLTNAISSHWPLPFLTLYDGSNFSVLSDVRFVLCNPNNQNAIADMLQRYSIETVILDTKIGSSAKEVWQNQKKRFADLLEKSEYIDVVVNGMELILLALIENLSFHKQMNFELLMELIFEDLKEVLPNVFPVNCGELLRWTICSTGFNYLLIYYSGTLEAFDGAVQHCVGIADKQLIDGGKIPANVSQWKLSELDFNKWIKWSDEKQSSVKTVLLIIDQLHFTENLSALLEMLVDQQKIIQNGIPTDCQINLRMILILNENEAEKFYEKQIFYNNFVHIPLKIPSKDELITIFEQILTMHFQSQNFSTDYIGITNQLANASIKFFTVAGLQPRRWLPTLLRLLKGLMFAFPENAPDIDSIIRLFIHEIIRTLTDRALKKKNKAIVFSKVNAVLTEELSTNFSALFPVKTDQSAEDANEFYLKKTSHIAVSPGFTVQKLMFSELSMQETLEGISYTMIVDPEEFNRTLENLHFEFSKNHENWQIDLAVTDYISIHCQRIMRVCRQAGEHLALAGRSGVGRYQCIKLSNFGIYGTIKHVYFDLTDANTFEKSWKTVAKEVVLLISTANQPINLVCHLDYAIKTVHNQWLAMFKQWLQEPKLDGLLSDDIIMKQGEHIVDCERTLATLVQSSNVRLPGQRSCQYISLEALKDVQQLKTVLTARIHDFLHAIFLVPPESLSLFEWCSADYFLPLTVEEGQEMGEKLLQESEYPDKKQLLDVLQQIFEAAESPKQSENYFANKYPSSKLWFQLCQQTVNKYNHQVNLIGEKITTLKNTMRTLSRIRQLSNIRKNVSIEELNSELDDVDLTLLMQKRHLNEDISALEQIGAKTESAEKECNETETQILQTQSKIDAIMDEPEKEFQTAVEKILQYTSADYKKLASTPKPSMGIKYSVEILRRTIDDNYQPKRTSIENWKILQNFLNQKALAYQIKSFNPHDMNLTRINLLKQYKENKEMRVARLDMESKLAAHICQWAISAVNLGKASSQLTEEKKLVSELWTKLHLLRETLMKFQKEKQRLEQGIEALKKTVTKLEEQISEIRKTINYGKRGSRITALLNDFETRWAQSIQVYEYSLKNLLGNTIFDAAFSCFLLTESSETRNHLFGKWGKILLRSSISFEQRYCTPTNLLINKLRNISWSEPFPLVLDYTNTLIDFFGKLGALIIDKPEKGWLTAKFLGDIQRGSHVDNVVIVHNVTTPPPLDYYKLLNREPEKDENIIQVGNKICRFKHNKGYIFVTNKPFENFPDQFLDLMTPVIVQEKLTKTDYLKTLNIIEFVFLITG</sequence>
<organism evidence="1 2">
    <name type="scientific">Panagrolaimus sp. JU765</name>
    <dbReference type="NCBI Taxonomy" id="591449"/>
    <lineage>
        <taxon>Eukaryota</taxon>
        <taxon>Metazoa</taxon>
        <taxon>Ecdysozoa</taxon>
        <taxon>Nematoda</taxon>
        <taxon>Chromadorea</taxon>
        <taxon>Rhabditida</taxon>
        <taxon>Tylenchina</taxon>
        <taxon>Panagrolaimomorpha</taxon>
        <taxon>Panagrolaimoidea</taxon>
        <taxon>Panagrolaimidae</taxon>
        <taxon>Panagrolaimus</taxon>
    </lineage>
</organism>
<protein>
    <submittedName>
        <fullName evidence="2">Dynein heavy chain linker domain-containing protein</fullName>
    </submittedName>
</protein>
<dbReference type="Proteomes" id="UP000887576">
    <property type="component" value="Unplaced"/>
</dbReference>
<proteinExistence type="predicted"/>
<accession>A0AC34RET3</accession>
<dbReference type="WBParaSite" id="JU765_v2.g6201.t1">
    <property type="protein sequence ID" value="JU765_v2.g6201.t1"/>
    <property type="gene ID" value="JU765_v2.g6201"/>
</dbReference>
<evidence type="ECO:0000313" key="2">
    <source>
        <dbReference type="WBParaSite" id="JU765_v2.g6201.t1"/>
    </source>
</evidence>
<name>A0AC34RET3_9BILA</name>
<reference evidence="2" key="1">
    <citation type="submission" date="2022-11" db="UniProtKB">
        <authorList>
            <consortium name="WormBaseParasite"/>
        </authorList>
    </citation>
    <scope>IDENTIFICATION</scope>
</reference>